<keyword evidence="2" id="KW-1185">Reference proteome</keyword>
<dbReference type="Proteomes" id="UP000075653">
    <property type="component" value="Unassembled WGS sequence"/>
</dbReference>
<dbReference type="EMBL" id="LRRD01000060">
    <property type="protein sequence ID" value="KXW57435.1"/>
    <property type="molecule type" value="Genomic_DNA"/>
</dbReference>
<reference evidence="1 2" key="1">
    <citation type="submission" date="2016-01" db="EMBL/GenBank/DDBJ databases">
        <title>Genome sequence of the acidophilic iron oxidising Ferrovum strain Z-31.</title>
        <authorList>
            <person name="Poehlein A."/>
            <person name="Ullrich S.R."/>
            <person name="Schloemann M."/>
            <person name="Muehling M."/>
            <person name="Daniel R."/>
        </authorList>
    </citation>
    <scope>NUCLEOTIDE SEQUENCE [LARGE SCALE GENOMIC DNA]</scope>
    <source>
        <strain evidence="1 2">Z-31</strain>
    </source>
</reference>
<dbReference type="RefSeq" id="WP_031595024.1">
    <property type="nucleotide sequence ID" value="NZ_CP053675.1"/>
</dbReference>
<organism evidence="1 2">
    <name type="scientific">Ferrovum myxofaciens</name>
    <dbReference type="NCBI Taxonomy" id="416213"/>
    <lineage>
        <taxon>Bacteria</taxon>
        <taxon>Pseudomonadati</taxon>
        <taxon>Pseudomonadota</taxon>
        <taxon>Betaproteobacteria</taxon>
        <taxon>Ferrovales</taxon>
        <taxon>Ferrovaceae</taxon>
        <taxon>Ferrovum</taxon>
    </lineage>
</organism>
<dbReference type="STRING" id="1789004.FEMY_20350"/>
<gene>
    <name evidence="1" type="ORF">FEMY_20350</name>
</gene>
<proteinExistence type="predicted"/>
<evidence type="ECO:0000313" key="2">
    <source>
        <dbReference type="Proteomes" id="UP000075653"/>
    </source>
</evidence>
<sequence length="128" mass="14086">MTENLGNGGFVKKTIMYVVLALTLSSCGESNPLLGKWKTEAILGASSTLEFKRDAVITTSTAFGVDESREEKVSDYRIEKEGNGQEKVGVSVKKGNETETVWYKVLNKDTLQFDAGLVSMTYHRIGNQ</sequence>
<protein>
    <recommendedName>
        <fullName evidence="3">Lipocalin-like domain-containing protein</fullName>
    </recommendedName>
</protein>
<accession>A0A149VW34</accession>
<dbReference type="PATRIC" id="fig|1789004.3.peg.2101"/>
<evidence type="ECO:0008006" key="3">
    <source>
        <dbReference type="Google" id="ProtNLM"/>
    </source>
</evidence>
<evidence type="ECO:0000313" key="1">
    <source>
        <dbReference type="EMBL" id="KXW57435.1"/>
    </source>
</evidence>
<accession>A0A859AC49</accession>
<dbReference type="AlphaFoldDB" id="A0A149VW34"/>
<name>A0A149VW34_9PROT</name>
<comment type="caution">
    <text evidence="1">The sequence shown here is derived from an EMBL/GenBank/DDBJ whole genome shotgun (WGS) entry which is preliminary data.</text>
</comment>